<sequence>MIKIYTVASCSSCKKAKEWLEKHQLAYQEINLVTNHIGREDLLEILSLTEGGTVDIISKRSQAYERLNIDFESIKLNDLVELIEMNPTILRRPLIIDNKRLQVGYNDDEIRKFLPRKMRKIQIEAATERLYQFDLEEQFQEG</sequence>
<dbReference type="EMBL" id="AZSI01000063">
    <property type="protein sequence ID" value="KEY62153.1"/>
    <property type="molecule type" value="Genomic_DNA"/>
</dbReference>
<dbReference type="PANTHER" id="PTHR30041">
    <property type="entry name" value="ARSENATE REDUCTASE"/>
    <property type="match status" value="1"/>
</dbReference>
<dbReference type="CDD" id="cd03032">
    <property type="entry name" value="ArsC_Spx"/>
    <property type="match status" value="1"/>
</dbReference>
<evidence type="ECO:0000256" key="3">
    <source>
        <dbReference type="PROSITE-ProRule" id="PRU01282"/>
    </source>
</evidence>
<dbReference type="InterPro" id="IPR036249">
    <property type="entry name" value="Thioredoxin-like_sf"/>
</dbReference>
<proteinExistence type="inferred from homology"/>
<dbReference type="PATRIC" id="fig|1415168.3.peg.1782"/>
<evidence type="ECO:0000313" key="4">
    <source>
        <dbReference type="EMBL" id="KEY62153.1"/>
    </source>
</evidence>
<dbReference type="AlphaFoldDB" id="A0A084AA24"/>
<gene>
    <name evidence="4" type="ORF">U725_01714</name>
</gene>
<dbReference type="SUPFAM" id="SSF52833">
    <property type="entry name" value="Thioredoxin-like"/>
    <property type="match status" value="1"/>
</dbReference>
<accession>A0A084AA24</accession>
<reference evidence="4 5" key="1">
    <citation type="submission" date="2014-06" db="EMBL/GenBank/DDBJ databases">
        <title>Draft genome sequence of the putrescine producing strain Lactococcus lactis subsp cremoris GE214.</title>
        <authorList>
            <person name="Ladero V."/>
            <person name="Linares D.M."/>
            <person name="del Rio B."/>
            <person name="Mayo B."/>
            <person name="Martin M.C."/>
            <person name="Fernandez M."/>
            <person name="Alvarez M.A."/>
        </authorList>
    </citation>
    <scope>NUCLEOTIDE SEQUENCE [LARGE SCALE GENOMIC DNA]</scope>
    <source>
        <strain evidence="4 5">GE214</strain>
    </source>
</reference>
<dbReference type="PROSITE" id="PS51353">
    <property type="entry name" value="ARSC"/>
    <property type="match status" value="1"/>
</dbReference>
<organism evidence="4 5">
    <name type="scientific">Lactococcus cremoris subsp. cremoris GE214</name>
    <dbReference type="NCBI Taxonomy" id="1415168"/>
    <lineage>
        <taxon>Bacteria</taxon>
        <taxon>Bacillati</taxon>
        <taxon>Bacillota</taxon>
        <taxon>Bacilli</taxon>
        <taxon>Lactobacillales</taxon>
        <taxon>Streptococcaceae</taxon>
        <taxon>Lactococcus</taxon>
        <taxon>Lactococcus cremoris subsp. cremoris</taxon>
    </lineage>
</organism>
<dbReference type="RefSeq" id="WP_011675805.1">
    <property type="nucleotide sequence ID" value="NZ_AZSI01000063.1"/>
</dbReference>
<evidence type="ECO:0000256" key="2">
    <source>
        <dbReference type="ARBA" id="ARBA00023284"/>
    </source>
</evidence>
<keyword evidence="2" id="KW-0676">Redox-active center</keyword>
<dbReference type="Gene3D" id="3.40.30.10">
    <property type="entry name" value="Glutaredoxin"/>
    <property type="match status" value="1"/>
</dbReference>
<dbReference type="Proteomes" id="UP000028401">
    <property type="component" value="Unassembled WGS sequence"/>
</dbReference>
<dbReference type="InterPro" id="IPR006660">
    <property type="entry name" value="Arsenate_reductase-like"/>
</dbReference>
<dbReference type="NCBIfam" id="TIGR01617">
    <property type="entry name" value="arsC_related"/>
    <property type="match status" value="1"/>
</dbReference>
<dbReference type="InterPro" id="IPR006504">
    <property type="entry name" value="Tscrpt_reg_Spx/MgsR"/>
</dbReference>
<comment type="similarity">
    <text evidence="3">Belongs to the ArsC family.</text>
</comment>
<keyword evidence="1" id="KW-1015">Disulfide bond</keyword>
<name>A0A084AA24_LACLC</name>
<evidence type="ECO:0000256" key="1">
    <source>
        <dbReference type="ARBA" id="ARBA00023157"/>
    </source>
</evidence>
<dbReference type="PANTHER" id="PTHR30041:SF7">
    <property type="entry name" value="GLOBAL TRANSCRIPTIONAL REGULATOR SPX"/>
    <property type="match status" value="1"/>
</dbReference>
<evidence type="ECO:0000313" key="5">
    <source>
        <dbReference type="Proteomes" id="UP000028401"/>
    </source>
</evidence>
<dbReference type="SMR" id="A0A084AA24"/>
<comment type="caution">
    <text evidence="4">The sequence shown here is derived from an EMBL/GenBank/DDBJ whole genome shotgun (WGS) entry which is preliminary data.</text>
</comment>
<dbReference type="GeneID" id="61109122"/>
<dbReference type="Pfam" id="PF03960">
    <property type="entry name" value="ArsC"/>
    <property type="match status" value="1"/>
</dbReference>
<dbReference type="NCBIfam" id="NF002459">
    <property type="entry name" value="PRK01655.1"/>
    <property type="match status" value="1"/>
</dbReference>
<protein>
    <submittedName>
        <fullName evidence="4">Arsenate reductase related protein, glutaredoxin family</fullName>
    </submittedName>
</protein>